<comment type="caution">
    <text evidence="1">The sequence shown here is derived from an EMBL/GenBank/DDBJ whole genome shotgun (WGS) entry which is preliminary data.</text>
</comment>
<evidence type="ECO:0000313" key="2">
    <source>
        <dbReference type="Proteomes" id="UP001595848"/>
    </source>
</evidence>
<dbReference type="EMBL" id="JBHSBV010000002">
    <property type="protein sequence ID" value="MFC4200664.1"/>
    <property type="molecule type" value="Genomic_DNA"/>
</dbReference>
<organism evidence="1 2">
    <name type="scientific">Candidimonas humi</name>
    <dbReference type="NCBI Taxonomy" id="683355"/>
    <lineage>
        <taxon>Bacteria</taxon>
        <taxon>Pseudomonadati</taxon>
        <taxon>Pseudomonadota</taxon>
        <taxon>Betaproteobacteria</taxon>
        <taxon>Burkholderiales</taxon>
        <taxon>Alcaligenaceae</taxon>
        <taxon>Candidimonas</taxon>
    </lineage>
</organism>
<dbReference type="Proteomes" id="UP001595848">
    <property type="component" value="Unassembled WGS sequence"/>
</dbReference>
<dbReference type="RefSeq" id="WP_217964098.1">
    <property type="nucleotide sequence ID" value="NZ_JAHTBN010000003.1"/>
</dbReference>
<accession>A0ABV8NXY4</accession>
<proteinExistence type="predicted"/>
<protein>
    <submittedName>
        <fullName evidence="1">Four helix bundle protein</fullName>
    </submittedName>
</protein>
<reference evidence="2" key="1">
    <citation type="journal article" date="2019" name="Int. J. Syst. Evol. Microbiol.">
        <title>The Global Catalogue of Microorganisms (GCM) 10K type strain sequencing project: providing services to taxonomists for standard genome sequencing and annotation.</title>
        <authorList>
            <consortium name="The Broad Institute Genomics Platform"/>
            <consortium name="The Broad Institute Genome Sequencing Center for Infectious Disease"/>
            <person name="Wu L."/>
            <person name="Ma J."/>
        </authorList>
    </citation>
    <scope>NUCLEOTIDE SEQUENCE [LARGE SCALE GENOMIC DNA]</scope>
    <source>
        <strain evidence="2">LMG 24813</strain>
    </source>
</reference>
<dbReference type="InterPro" id="IPR055360">
    <property type="entry name" value="bAvd"/>
</dbReference>
<gene>
    <name evidence="1" type="ORF">ACFOY1_06845</name>
</gene>
<keyword evidence="2" id="KW-1185">Reference proteome</keyword>
<evidence type="ECO:0000313" key="1">
    <source>
        <dbReference type="EMBL" id="MFC4200664.1"/>
    </source>
</evidence>
<dbReference type="CDD" id="cd16376">
    <property type="entry name" value="Avd_like"/>
    <property type="match status" value="1"/>
</dbReference>
<name>A0ABV8NXY4_9BURK</name>
<sequence>MALFTDLEIFKTTLKLVTLCTKYVATMDKNYRGTIGADMRRDCREVIQRIQLANSRSGKERIEQIEALRWAVGQIEVAVRICVDPEVRALSPTHQARLIPLTVSIGKQATGWKQQTENALARQVATVARPMRY</sequence>